<dbReference type="AlphaFoldDB" id="A0ABC9FM04"/>
<keyword evidence="3" id="KW-1185">Reference proteome</keyword>
<sequence length="383" mass="42730">MAPRRRPRQPPELMAELIEEILLRVPPNDPAVLARASAVCKPWCHLLSGAAFRRRYIAFHQTPTLLGFLHDHHHINTGGAAVLRPRFVPTLTPSPFPHRELDGCYHWRVLDCRHGRILLEISGGEGVNLVVWDFTIRKRHWLPEPPIPLWHYTAAVLCAAHVCGGYGHLSCHGGPFLVVVAGFDRARNVLVSRLYSSEAGAWTVTADLRCKYITSRKPSALIGDDVYFVLVPNDMVLRYSLSTNRLFIMRPPAEHEVHGGVALVPMEDGSLLGLAGIKYSKLYLWSRNCDPMVSRSPWVQCRVVELRTLVPFAYTVEVVGCAERLGTIFVATDVGVFTVELKTGRERKVAEAGEYYTVFPVMSCCFYTPGCGSSKLPSPVEAH</sequence>
<evidence type="ECO:0000313" key="3">
    <source>
        <dbReference type="Proteomes" id="UP001497457"/>
    </source>
</evidence>
<dbReference type="PANTHER" id="PTHR32133">
    <property type="entry name" value="OS07G0120400 PROTEIN"/>
    <property type="match status" value="1"/>
</dbReference>
<dbReference type="SUPFAM" id="SSF81383">
    <property type="entry name" value="F-box domain"/>
    <property type="match status" value="1"/>
</dbReference>
<dbReference type="InterPro" id="IPR011043">
    <property type="entry name" value="Gal_Oxase/kelch_b-propeller"/>
</dbReference>
<evidence type="ECO:0000313" key="2">
    <source>
        <dbReference type="EMBL" id="CAL5078093.1"/>
    </source>
</evidence>
<dbReference type="PANTHER" id="PTHR32133:SF314">
    <property type="entry name" value="F-BOX DOMAIN-CONTAINING PROTEIN"/>
    <property type="match status" value="1"/>
</dbReference>
<dbReference type="Proteomes" id="UP001497457">
    <property type="component" value="Chromosome 7b"/>
</dbReference>
<accession>A0ABC9FM04</accession>
<dbReference type="Pfam" id="PF23635">
    <property type="entry name" value="Beta-prop_AT5G49610-like"/>
    <property type="match status" value="1"/>
</dbReference>
<reference evidence="3" key="1">
    <citation type="submission" date="2024-06" db="EMBL/GenBank/DDBJ databases">
        <authorList>
            <person name="Ryan C."/>
        </authorList>
    </citation>
    <scope>NUCLEOTIDE SEQUENCE [LARGE SCALE GENOMIC DNA]</scope>
</reference>
<protein>
    <recommendedName>
        <fullName evidence="1">F-box protein AT5G49610-like beta-propeller domain-containing protein</fullName>
    </recommendedName>
</protein>
<proteinExistence type="predicted"/>
<name>A0ABC9FM04_9POAL</name>
<evidence type="ECO:0000259" key="1">
    <source>
        <dbReference type="Pfam" id="PF23635"/>
    </source>
</evidence>
<dbReference type="InterPro" id="IPR036047">
    <property type="entry name" value="F-box-like_dom_sf"/>
</dbReference>
<dbReference type="InterPro" id="IPR056594">
    <property type="entry name" value="AT5G49610-like_b-prop"/>
</dbReference>
<organism evidence="2 3">
    <name type="scientific">Urochloa decumbens</name>
    <dbReference type="NCBI Taxonomy" id="240449"/>
    <lineage>
        <taxon>Eukaryota</taxon>
        <taxon>Viridiplantae</taxon>
        <taxon>Streptophyta</taxon>
        <taxon>Embryophyta</taxon>
        <taxon>Tracheophyta</taxon>
        <taxon>Spermatophyta</taxon>
        <taxon>Magnoliopsida</taxon>
        <taxon>Liliopsida</taxon>
        <taxon>Poales</taxon>
        <taxon>Poaceae</taxon>
        <taxon>PACMAD clade</taxon>
        <taxon>Panicoideae</taxon>
        <taxon>Panicodae</taxon>
        <taxon>Paniceae</taxon>
        <taxon>Melinidinae</taxon>
        <taxon>Urochloa</taxon>
    </lineage>
</organism>
<gene>
    <name evidence="2" type="ORF">URODEC1_LOCUS106960</name>
</gene>
<dbReference type="SUPFAM" id="SSF50965">
    <property type="entry name" value="Galactose oxidase, central domain"/>
    <property type="match status" value="1"/>
</dbReference>
<reference evidence="2 3" key="2">
    <citation type="submission" date="2024-10" db="EMBL/GenBank/DDBJ databases">
        <authorList>
            <person name="Ryan C."/>
        </authorList>
    </citation>
    <scope>NUCLEOTIDE SEQUENCE [LARGE SCALE GENOMIC DNA]</scope>
</reference>
<feature type="domain" description="F-box protein AT5G49610-like beta-propeller" evidence="1">
    <location>
        <begin position="108"/>
        <end position="361"/>
    </location>
</feature>
<dbReference type="EMBL" id="OZ075117">
    <property type="protein sequence ID" value="CAL5078093.1"/>
    <property type="molecule type" value="Genomic_DNA"/>
</dbReference>